<dbReference type="Gene3D" id="3.10.129.10">
    <property type="entry name" value="Hotdog Thioesterase"/>
    <property type="match status" value="1"/>
</dbReference>
<sequence>METFHGREELVGSLGRELGPGEWLEIGQDRIDGFADVTGDHQWIHVDPERASTGPFGATVAHGFLTLSLVPLLLDGLRRVEGTRMGLNYGLERVRFPSAVRSGSRVRARSTLVDATDVGDGGVQLVTRVTIEVEGSAKPACVADVVTRAYF</sequence>
<dbReference type="CDD" id="cd03450">
    <property type="entry name" value="NodN"/>
    <property type="match status" value="1"/>
</dbReference>
<dbReference type="SUPFAM" id="SSF54637">
    <property type="entry name" value="Thioesterase/thiol ester dehydrase-isomerase"/>
    <property type="match status" value="1"/>
</dbReference>
<dbReference type="RefSeq" id="WP_116707656.1">
    <property type="nucleotide sequence ID" value="NZ_QEKW01000003.1"/>
</dbReference>
<evidence type="ECO:0000313" key="3">
    <source>
        <dbReference type="EMBL" id="PVZ11983.1"/>
    </source>
</evidence>
<dbReference type="InterPro" id="IPR039375">
    <property type="entry name" value="NodN-like"/>
</dbReference>
<dbReference type="PANTHER" id="PTHR42993:SF1">
    <property type="entry name" value="MAOC-LIKE DEHYDRATASE DOMAIN-CONTAINING PROTEIN"/>
    <property type="match status" value="1"/>
</dbReference>
<gene>
    <name evidence="3" type="ORF">C8D89_103314</name>
</gene>
<dbReference type="OrthoDB" id="9801735at2"/>
<comment type="similarity">
    <text evidence="1">Belongs to the enoyl-CoA hydratase/isomerase family.</text>
</comment>
<dbReference type="PANTHER" id="PTHR42993">
    <property type="entry name" value="MAOC-LIKE DEHYDRATASE DOMAIN-CONTAINING PROTEIN"/>
    <property type="match status" value="1"/>
</dbReference>
<evidence type="ECO:0000313" key="4">
    <source>
        <dbReference type="Proteomes" id="UP000245639"/>
    </source>
</evidence>
<dbReference type="Proteomes" id="UP000245639">
    <property type="component" value="Unassembled WGS sequence"/>
</dbReference>
<evidence type="ECO:0000256" key="1">
    <source>
        <dbReference type="ARBA" id="ARBA00005254"/>
    </source>
</evidence>
<proteinExistence type="inferred from homology"/>
<reference evidence="3 4" key="1">
    <citation type="submission" date="2018-04" db="EMBL/GenBank/DDBJ databases">
        <title>Genomic Encyclopedia of Type Strains, Phase IV (KMG-IV): sequencing the most valuable type-strain genomes for metagenomic binning, comparative biology and taxonomic classification.</title>
        <authorList>
            <person name="Goeker M."/>
        </authorList>
    </citation>
    <scope>NUCLEOTIDE SEQUENCE [LARGE SCALE GENOMIC DNA]</scope>
    <source>
        <strain evidence="3 4">DSM 45771</strain>
    </source>
</reference>
<dbReference type="InterPro" id="IPR029069">
    <property type="entry name" value="HotDog_dom_sf"/>
</dbReference>
<comment type="caution">
    <text evidence="3">The sequence shown here is derived from an EMBL/GenBank/DDBJ whole genome shotgun (WGS) entry which is preliminary data.</text>
</comment>
<protein>
    <submittedName>
        <fullName evidence="3">Acyl dehydratase</fullName>
    </submittedName>
</protein>
<name>A0A2U1FIG9_9PSEU</name>
<dbReference type="AlphaFoldDB" id="A0A2U1FIG9"/>
<organism evidence="3 4">
    <name type="scientific">Actinomycetospora cinnamomea</name>
    <dbReference type="NCBI Taxonomy" id="663609"/>
    <lineage>
        <taxon>Bacteria</taxon>
        <taxon>Bacillati</taxon>
        <taxon>Actinomycetota</taxon>
        <taxon>Actinomycetes</taxon>
        <taxon>Pseudonocardiales</taxon>
        <taxon>Pseudonocardiaceae</taxon>
        <taxon>Actinomycetospora</taxon>
    </lineage>
</organism>
<keyword evidence="4" id="KW-1185">Reference proteome</keyword>
<feature type="domain" description="MaoC-like" evidence="2">
    <location>
        <begin position="14"/>
        <end position="128"/>
    </location>
</feature>
<dbReference type="Pfam" id="PF01575">
    <property type="entry name" value="MaoC_dehydratas"/>
    <property type="match status" value="1"/>
</dbReference>
<dbReference type="InterPro" id="IPR002539">
    <property type="entry name" value="MaoC-like_dom"/>
</dbReference>
<dbReference type="EMBL" id="QEKW01000003">
    <property type="protein sequence ID" value="PVZ11983.1"/>
    <property type="molecule type" value="Genomic_DNA"/>
</dbReference>
<accession>A0A2U1FIG9</accession>
<evidence type="ECO:0000259" key="2">
    <source>
        <dbReference type="Pfam" id="PF01575"/>
    </source>
</evidence>